<reference evidence="2" key="2">
    <citation type="submission" date="2015-03" db="UniProtKB">
        <authorList>
            <consortium name="EnsemblPlants"/>
        </authorList>
    </citation>
    <scope>IDENTIFICATION</scope>
</reference>
<evidence type="ECO:0000313" key="3">
    <source>
        <dbReference type="Proteomes" id="UP000026960"/>
    </source>
</evidence>
<dbReference type="Gramene" id="OBART10G04020.1">
    <property type="protein sequence ID" value="OBART10G04020.1"/>
    <property type="gene ID" value="OBART10G04020"/>
</dbReference>
<dbReference type="STRING" id="65489.A0A0D3HBQ1"/>
<dbReference type="Proteomes" id="UP000026960">
    <property type="component" value="Chromosome 10"/>
</dbReference>
<sequence>MEGQKSGIESIHLNEQLIYTHPQIIDKYLPSLEAHVTYLVSVEFAARKAIAEWGHSATDITHLIFSTYFGCRALSMDLQLVTLLGLHPSDSRIILSTHGCSGSSRALQLAKEITENIYTYRQPSIKALLDFS</sequence>
<evidence type="ECO:0000259" key="1">
    <source>
        <dbReference type="Pfam" id="PF00195"/>
    </source>
</evidence>
<dbReference type="HOGENOM" id="CLU_1952338_0_0_1"/>
<protein>
    <recommendedName>
        <fullName evidence="1">Chalcone/stilbene synthase N-terminal domain-containing protein</fullName>
    </recommendedName>
</protein>
<name>A0A0D3HBQ1_9ORYZ</name>
<evidence type="ECO:0000313" key="2">
    <source>
        <dbReference type="EnsemblPlants" id="OBART10G04020.1"/>
    </source>
</evidence>
<dbReference type="PANTHER" id="PTHR11877:SF23">
    <property type="entry name" value="OS10G0177300 PROTEIN"/>
    <property type="match status" value="1"/>
</dbReference>
<dbReference type="PaxDb" id="65489-OBART10G04020.1"/>
<accession>A0A0D3HBQ1</accession>
<dbReference type="EnsemblPlants" id="OBART10G04020.1">
    <property type="protein sequence ID" value="OBART10G04020.1"/>
    <property type="gene ID" value="OBART10G04020"/>
</dbReference>
<dbReference type="GO" id="GO:0030639">
    <property type="term" value="P:polyketide biosynthetic process"/>
    <property type="evidence" value="ECO:0007669"/>
    <property type="project" value="TreeGrafter"/>
</dbReference>
<dbReference type="GO" id="GO:0016747">
    <property type="term" value="F:acyltransferase activity, transferring groups other than amino-acyl groups"/>
    <property type="evidence" value="ECO:0007669"/>
    <property type="project" value="InterPro"/>
</dbReference>
<feature type="domain" description="Chalcone/stilbene synthase N-terminal" evidence="1">
    <location>
        <begin position="11"/>
        <end position="117"/>
    </location>
</feature>
<keyword evidence="3" id="KW-1185">Reference proteome</keyword>
<proteinExistence type="predicted"/>
<dbReference type="InterPro" id="IPR001099">
    <property type="entry name" value="Chalcone/stilbene_synt_N"/>
</dbReference>
<dbReference type="AlphaFoldDB" id="A0A0D3HBQ1"/>
<dbReference type="PANTHER" id="PTHR11877">
    <property type="entry name" value="HYDROXYMETHYLGLUTARYL-COA SYNTHASE"/>
    <property type="match status" value="1"/>
</dbReference>
<dbReference type="InterPro" id="IPR016039">
    <property type="entry name" value="Thiolase-like"/>
</dbReference>
<dbReference type="SUPFAM" id="SSF53901">
    <property type="entry name" value="Thiolase-like"/>
    <property type="match status" value="1"/>
</dbReference>
<dbReference type="Pfam" id="PF00195">
    <property type="entry name" value="Chal_sti_synt_N"/>
    <property type="match status" value="1"/>
</dbReference>
<reference evidence="2" key="1">
    <citation type="journal article" date="2009" name="Rice">
        <title>De Novo Next Generation Sequencing of Plant Genomes.</title>
        <authorList>
            <person name="Rounsley S."/>
            <person name="Marri P.R."/>
            <person name="Yu Y."/>
            <person name="He R."/>
            <person name="Sisneros N."/>
            <person name="Goicoechea J.L."/>
            <person name="Lee S.J."/>
            <person name="Angelova A."/>
            <person name="Kudrna D."/>
            <person name="Luo M."/>
            <person name="Affourtit J."/>
            <person name="Desany B."/>
            <person name="Knight J."/>
            <person name="Niazi F."/>
            <person name="Egholm M."/>
            <person name="Wing R.A."/>
        </authorList>
    </citation>
    <scope>NUCLEOTIDE SEQUENCE [LARGE SCALE GENOMIC DNA]</scope>
    <source>
        <strain evidence="2">cv. IRGC 105608</strain>
    </source>
</reference>
<dbReference type="InterPro" id="IPR011141">
    <property type="entry name" value="Polyketide_synthase_type-III"/>
</dbReference>
<dbReference type="Gene3D" id="3.40.47.10">
    <property type="match status" value="1"/>
</dbReference>
<organism evidence="2">
    <name type="scientific">Oryza barthii</name>
    <dbReference type="NCBI Taxonomy" id="65489"/>
    <lineage>
        <taxon>Eukaryota</taxon>
        <taxon>Viridiplantae</taxon>
        <taxon>Streptophyta</taxon>
        <taxon>Embryophyta</taxon>
        <taxon>Tracheophyta</taxon>
        <taxon>Spermatophyta</taxon>
        <taxon>Magnoliopsida</taxon>
        <taxon>Liliopsida</taxon>
        <taxon>Poales</taxon>
        <taxon>Poaceae</taxon>
        <taxon>BOP clade</taxon>
        <taxon>Oryzoideae</taxon>
        <taxon>Oryzeae</taxon>
        <taxon>Oryzinae</taxon>
        <taxon>Oryza</taxon>
    </lineage>
</organism>